<dbReference type="InterPro" id="IPR003789">
    <property type="entry name" value="Asn/Gln_tRNA_amidoTrase-B-like"/>
</dbReference>
<dbReference type="AlphaFoldDB" id="A0A345D9L1"/>
<dbReference type="InterPro" id="IPR042184">
    <property type="entry name" value="YqeY/Aim41_N"/>
</dbReference>
<dbReference type="Proteomes" id="UP000252182">
    <property type="component" value="Chromosome"/>
</dbReference>
<name>A0A345D9L1_9BURK</name>
<evidence type="ECO:0000313" key="1">
    <source>
        <dbReference type="EMBL" id="AXF85049.1"/>
    </source>
</evidence>
<dbReference type="SUPFAM" id="SSF89095">
    <property type="entry name" value="GatB/YqeY motif"/>
    <property type="match status" value="1"/>
</dbReference>
<organism evidence="1 2">
    <name type="scientific">Ephemeroptericola cinctiostellae</name>
    <dbReference type="NCBI Taxonomy" id="2268024"/>
    <lineage>
        <taxon>Bacteria</taxon>
        <taxon>Pseudomonadati</taxon>
        <taxon>Pseudomonadota</taxon>
        <taxon>Betaproteobacteria</taxon>
        <taxon>Burkholderiales</taxon>
        <taxon>Burkholderiaceae</taxon>
        <taxon>Ephemeroptericola</taxon>
    </lineage>
</organism>
<keyword evidence="2" id="KW-1185">Reference proteome</keyword>
<dbReference type="EMBL" id="CP031124">
    <property type="protein sequence ID" value="AXF85049.1"/>
    <property type="molecule type" value="Genomic_DNA"/>
</dbReference>
<reference evidence="2" key="1">
    <citation type="submission" date="2018-07" db="EMBL/GenBank/DDBJ databases">
        <authorList>
            <person name="Kim H."/>
        </authorList>
    </citation>
    <scope>NUCLEOTIDE SEQUENCE [LARGE SCALE GENOMIC DNA]</scope>
    <source>
        <strain evidence="2">F02</strain>
    </source>
</reference>
<accession>A0A345D9L1</accession>
<dbReference type="KEGG" id="hyf:DTO96_100767"/>
<dbReference type="Gene3D" id="1.10.10.410">
    <property type="match status" value="1"/>
</dbReference>
<dbReference type="PANTHER" id="PTHR28055">
    <property type="entry name" value="ALTERED INHERITANCE OF MITOCHONDRIA PROTEIN 41, MITOCHONDRIAL"/>
    <property type="match status" value="1"/>
</dbReference>
<gene>
    <name evidence="1" type="ORF">DTO96_100767</name>
</gene>
<protein>
    <recommendedName>
        <fullName evidence="3">Glutamyl-tRNA(Gln) amidotransferase subunit E</fullName>
    </recommendedName>
</protein>
<dbReference type="Gene3D" id="1.10.1510.10">
    <property type="entry name" value="Uncharacterised protein YqeY/AIM41 PF09424, N-terminal domain"/>
    <property type="match status" value="1"/>
</dbReference>
<dbReference type="GO" id="GO:0016884">
    <property type="term" value="F:carbon-nitrogen ligase activity, with glutamine as amido-N-donor"/>
    <property type="evidence" value="ECO:0007669"/>
    <property type="project" value="InterPro"/>
</dbReference>
<evidence type="ECO:0008006" key="3">
    <source>
        <dbReference type="Google" id="ProtNLM"/>
    </source>
</evidence>
<sequence>MSLKVQIKADTIAAMKARETTKLETLRLLSADIQRREVDSQTELDDAAILAVIEKACKQRRESITQFEQAARTDLVEKEQAELAILSTYLPAQMSDEDITTAVSAAIANTGATSPQDMGKVMGTLKAQLAGQADMGRVSALIKQQLTQA</sequence>
<dbReference type="RefSeq" id="WP_114562289.1">
    <property type="nucleotide sequence ID" value="NZ_CP031124.1"/>
</dbReference>
<dbReference type="Pfam" id="PF09424">
    <property type="entry name" value="YqeY"/>
    <property type="match status" value="1"/>
</dbReference>
<dbReference type="InterPro" id="IPR023168">
    <property type="entry name" value="GatB_Yqey_C_2"/>
</dbReference>
<dbReference type="InterPro" id="IPR019004">
    <property type="entry name" value="YqeY/Aim41"/>
</dbReference>
<dbReference type="PANTHER" id="PTHR28055:SF1">
    <property type="entry name" value="ALTERED INHERITANCE OF MITOCHONDRIA PROTEIN 41, MITOCHONDRIAL"/>
    <property type="match status" value="1"/>
</dbReference>
<dbReference type="OrthoDB" id="9788127at2"/>
<evidence type="ECO:0000313" key="2">
    <source>
        <dbReference type="Proteomes" id="UP000252182"/>
    </source>
</evidence>
<proteinExistence type="predicted"/>